<dbReference type="PRINTS" id="PR00419">
    <property type="entry name" value="ADXRDTASE"/>
</dbReference>
<dbReference type="GO" id="GO:0008670">
    <property type="term" value="F:2,4-dienoyl-CoA reductase (NADPH) activity"/>
    <property type="evidence" value="ECO:0007669"/>
    <property type="project" value="TreeGrafter"/>
</dbReference>
<organism evidence="11">
    <name type="scientific">Nocardia globerula</name>
    <dbReference type="NCBI Taxonomy" id="1818"/>
    <lineage>
        <taxon>Bacteria</taxon>
        <taxon>Bacillati</taxon>
        <taxon>Actinomycetota</taxon>
        <taxon>Actinomycetes</taxon>
        <taxon>Mycobacteriales</taxon>
        <taxon>Nocardiaceae</taxon>
        <taxon>Nocardia</taxon>
    </lineage>
</organism>
<keyword evidence="9" id="KW-0411">Iron-sulfur</keyword>
<evidence type="ECO:0000256" key="6">
    <source>
        <dbReference type="ARBA" id="ARBA00022723"/>
    </source>
</evidence>
<dbReference type="InterPro" id="IPR051793">
    <property type="entry name" value="NADH:flavin_oxidoreductase"/>
</dbReference>
<dbReference type="InterPro" id="IPR013785">
    <property type="entry name" value="Aldolase_TIM"/>
</dbReference>
<name>A0A652YWY1_NOCGL</name>
<dbReference type="Pfam" id="PF00724">
    <property type="entry name" value="Oxidored_FMN"/>
    <property type="match status" value="1"/>
</dbReference>
<comment type="cofactor">
    <cofactor evidence="1">
        <name>FMN</name>
        <dbReference type="ChEBI" id="CHEBI:58210"/>
    </cofactor>
</comment>
<protein>
    <submittedName>
        <fullName evidence="11">Mycofactocin system FadH/OYE family oxidoreductase 1</fullName>
    </submittedName>
</protein>
<dbReference type="SUPFAM" id="SSF51395">
    <property type="entry name" value="FMN-linked oxidoreductases"/>
    <property type="match status" value="1"/>
</dbReference>
<feature type="domain" description="NADH:flavin oxidoreductase/NADH oxidase N-terminal" evidence="10">
    <location>
        <begin position="13"/>
        <end position="321"/>
    </location>
</feature>
<dbReference type="Gene3D" id="3.40.50.720">
    <property type="entry name" value="NAD(P)-binding Rossmann-like Domain"/>
    <property type="match status" value="1"/>
</dbReference>
<dbReference type="Gene3D" id="3.20.20.70">
    <property type="entry name" value="Aldolase class I"/>
    <property type="match status" value="1"/>
</dbReference>
<evidence type="ECO:0000313" key="11">
    <source>
        <dbReference type="EMBL" id="TYQ08176.1"/>
    </source>
</evidence>
<dbReference type="InterPro" id="IPR001155">
    <property type="entry name" value="OxRdtase_FMN_N"/>
</dbReference>
<dbReference type="NCBIfam" id="TIGR03996">
    <property type="entry name" value="mycofact_OYE_1"/>
    <property type="match status" value="1"/>
</dbReference>
<proteinExistence type="inferred from homology"/>
<dbReference type="GO" id="GO:0010181">
    <property type="term" value="F:FMN binding"/>
    <property type="evidence" value="ECO:0007669"/>
    <property type="project" value="InterPro"/>
</dbReference>
<dbReference type="PANTHER" id="PTHR42917">
    <property type="entry name" value="2,4-DIENOYL-COA REDUCTASE"/>
    <property type="match status" value="1"/>
</dbReference>
<evidence type="ECO:0000256" key="8">
    <source>
        <dbReference type="ARBA" id="ARBA00023004"/>
    </source>
</evidence>
<dbReference type="InterPro" id="IPR036188">
    <property type="entry name" value="FAD/NAD-bd_sf"/>
</dbReference>
<dbReference type="Pfam" id="PF13450">
    <property type="entry name" value="NAD_binding_8"/>
    <property type="match status" value="1"/>
</dbReference>
<evidence type="ECO:0000256" key="4">
    <source>
        <dbReference type="ARBA" id="ARBA00022630"/>
    </source>
</evidence>
<comment type="cofactor">
    <cofactor evidence="2">
        <name>[4Fe-4S] cluster</name>
        <dbReference type="ChEBI" id="CHEBI:49883"/>
    </cofactor>
</comment>
<dbReference type="PANTHER" id="PTHR42917:SF2">
    <property type="entry name" value="2,4-DIENOYL-COA REDUCTASE [(2E)-ENOYL-COA-PRODUCING]"/>
    <property type="match status" value="1"/>
</dbReference>
<dbReference type="Gene3D" id="3.50.50.60">
    <property type="entry name" value="FAD/NAD(P)-binding domain"/>
    <property type="match status" value="1"/>
</dbReference>
<dbReference type="EMBL" id="VNIQ01000001">
    <property type="protein sequence ID" value="TYQ08176.1"/>
    <property type="molecule type" value="Genomic_DNA"/>
</dbReference>
<evidence type="ECO:0000256" key="7">
    <source>
        <dbReference type="ARBA" id="ARBA00023002"/>
    </source>
</evidence>
<dbReference type="AlphaFoldDB" id="A0A652YWY1"/>
<keyword evidence="8" id="KW-0408">Iron</keyword>
<evidence type="ECO:0000256" key="1">
    <source>
        <dbReference type="ARBA" id="ARBA00001917"/>
    </source>
</evidence>
<dbReference type="GO" id="GO:0051536">
    <property type="term" value="F:iron-sulfur cluster binding"/>
    <property type="evidence" value="ECO:0007669"/>
    <property type="project" value="UniProtKB-KW"/>
</dbReference>
<sequence>MSLHEHTTLAGHLVRSRVVFGPHETNLAVGRVFSDRHRAYYQRRAEGGAGIVVTETASVLENDWPYERAPLASRCGPGWRAISSACAPHGTLVLASLGHTGIQGSSAYSQSVLWGPSRVADPVTRELPMMMEQNDIDAVVEGFRTSAALAVDSGMDGIEIDAGPRSILRQFLSGLTNTRADRYGRDRLRLLREVLHAVRGSVGANRVVSLRLSCDEQAPWAGVTPELAVGYASELERYLDLLVVVRGGLYSTAGYRPDFHAEPNFNRELCRTVKAAVSIPVVLQGSVVDIADAHDVLEHVDFVEMTRAQIADPDLVVKSARGDQPRPCVLCNQTCLVRDPRNPVVTCVGNPSAGFETIDPDEREQDSITGPVLVVGGGPAGLEAARILAGRGAAVTVAEQSSRFGGMIRTFAQGKGRSRFSLLAQWLEDECRRSGVTMLTEHTVSPPEIDDARGHGGVVIASGSISRPPTYSVDTSVLWMDAAQAQRLGGDSIKGPVVLVDPLGGPIGVAVAEELALCGLEVSIVTPDTIVGSRLGMSGDLVGANTRLQQAGVNRVCSSRVRAVVDGCVRIENVYTDVAAGIRCATVIDCSPRLPDSSLHCPAGDYSVWAGVGDTIAPRTVLESIHEGRRAGFTTGTGFNSVERIDS</sequence>
<keyword evidence="7" id="KW-0560">Oxidoreductase</keyword>
<accession>A0A652YWY1</accession>
<dbReference type="GO" id="GO:0033543">
    <property type="term" value="P:fatty acid beta-oxidation, unsaturated, even number, reductase/isomerase pathway"/>
    <property type="evidence" value="ECO:0007669"/>
    <property type="project" value="TreeGrafter"/>
</dbReference>
<keyword evidence="5" id="KW-0288">FMN</keyword>
<evidence type="ECO:0000256" key="5">
    <source>
        <dbReference type="ARBA" id="ARBA00022643"/>
    </source>
</evidence>
<reference evidence="11" key="1">
    <citation type="submission" date="2019-07" db="EMBL/GenBank/DDBJ databases">
        <title>Genomic Encyclopedia of Type Strains, Phase IV (KMG-IV): sequencing the most valuable type-strain genomes for metagenomic binning, comparative biology and taxonomic classification.</title>
        <authorList>
            <person name="Goeker M."/>
        </authorList>
    </citation>
    <scope>NUCLEOTIDE SEQUENCE</scope>
    <source>
        <strain evidence="11">DSM 44596</strain>
    </source>
</reference>
<evidence type="ECO:0000256" key="2">
    <source>
        <dbReference type="ARBA" id="ARBA00001966"/>
    </source>
</evidence>
<evidence type="ECO:0000256" key="3">
    <source>
        <dbReference type="ARBA" id="ARBA00011048"/>
    </source>
</evidence>
<comment type="caution">
    <text evidence="11">The sequence shown here is derived from an EMBL/GenBank/DDBJ whole genome shotgun (WGS) entry which is preliminary data.</text>
</comment>
<evidence type="ECO:0000256" key="9">
    <source>
        <dbReference type="ARBA" id="ARBA00023014"/>
    </source>
</evidence>
<comment type="similarity">
    <text evidence="3">In the N-terminal section; belongs to the NADH:flavin oxidoreductase/NADH oxidase family.</text>
</comment>
<dbReference type="SUPFAM" id="SSF51905">
    <property type="entry name" value="FAD/NAD(P)-binding domain"/>
    <property type="match status" value="1"/>
</dbReference>
<evidence type="ECO:0000259" key="10">
    <source>
        <dbReference type="Pfam" id="PF00724"/>
    </source>
</evidence>
<gene>
    <name evidence="11" type="ORF">FNL38_101547</name>
</gene>
<dbReference type="InterPro" id="IPR023967">
    <property type="entry name" value="CHP03996_oxidoreductase"/>
</dbReference>
<dbReference type="SUPFAM" id="SSF51971">
    <property type="entry name" value="Nucleotide-binding domain"/>
    <property type="match status" value="1"/>
</dbReference>
<keyword evidence="6" id="KW-0479">Metal-binding</keyword>
<dbReference type="GO" id="GO:0046872">
    <property type="term" value="F:metal ion binding"/>
    <property type="evidence" value="ECO:0007669"/>
    <property type="project" value="UniProtKB-KW"/>
</dbReference>
<keyword evidence="4" id="KW-0285">Flavoprotein</keyword>